<dbReference type="eggNOG" id="COG3258">
    <property type="taxonomic scope" value="Bacteria"/>
</dbReference>
<organism evidence="6 7">
    <name type="scientific">Acidobacterium capsulatum (strain ATCC 51196 / DSM 11244 / BCRC 80197 / JCM 7670 / NBRC 15755 / NCIMB 13165 / 161)</name>
    <dbReference type="NCBI Taxonomy" id="240015"/>
    <lineage>
        <taxon>Bacteria</taxon>
        <taxon>Pseudomonadati</taxon>
        <taxon>Acidobacteriota</taxon>
        <taxon>Terriglobia</taxon>
        <taxon>Terriglobales</taxon>
        <taxon>Acidobacteriaceae</taxon>
        <taxon>Acidobacterium</taxon>
    </lineage>
</organism>
<dbReference type="Gene3D" id="1.10.760.10">
    <property type="entry name" value="Cytochrome c-like domain"/>
    <property type="match status" value="2"/>
</dbReference>
<name>C1F199_ACIC5</name>
<dbReference type="InterPro" id="IPR009056">
    <property type="entry name" value="Cyt_c-like_dom"/>
</dbReference>
<dbReference type="InterPro" id="IPR051459">
    <property type="entry name" value="Cytochrome_c-type_DH"/>
</dbReference>
<dbReference type="OrthoDB" id="9779283at2"/>
<evidence type="ECO:0000256" key="3">
    <source>
        <dbReference type="ARBA" id="ARBA00023004"/>
    </source>
</evidence>
<dbReference type="SUPFAM" id="SSF46626">
    <property type="entry name" value="Cytochrome c"/>
    <property type="match status" value="2"/>
</dbReference>
<dbReference type="KEGG" id="aca:ACP_2403"/>
<dbReference type="Pfam" id="PF21342">
    <property type="entry name" value="SoxA-TsdA_cyt-c"/>
    <property type="match status" value="1"/>
</dbReference>
<dbReference type="Pfam" id="PF00034">
    <property type="entry name" value="Cytochrom_C"/>
    <property type="match status" value="1"/>
</dbReference>
<dbReference type="Proteomes" id="UP000002207">
    <property type="component" value="Chromosome"/>
</dbReference>
<sequence>MSKARLWLFLPRLFLPGLAVLVLCAAAGFGFTGVIHAAPQSAPPSASRAGISPAQPAPAVTSQAQLVRQGKLIFDDTPRYAAPWTGNVLACTDCHRLSGTVPYATPLTATASRYPRFSQRAGHVVTLEQRIQECFVRSENGKPLPANSPQMNALVAYLHSISASPDKSKPAEYLPLVALPALTGDPARGKDLYIAQCAACHQANGEGRPLAYPPVWGPTSYNDGAGMSHNAKFAAWIQYNMPIQRPNTLTAQQAWDIAAYVNSQPRPKFNEAYKTY</sequence>
<dbReference type="HOGENOM" id="CLU_058582_1_0_0"/>
<evidence type="ECO:0000259" key="5">
    <source>
        <dbReference type="PROSITE" id="PS51007"/>
    </source>
</evidence>
<keyword evidence="1 4" id="KW-0349">Heme</keyword>
<gene>
    <name evidence="6" type="ordered locus">ACP_2403</name>
</gene>
<dbReference type="GO" id="GO:0020037">
    <property type="term" value="F:heme binding"/>
    <property type="evidence" value="ECO:0007669"/>
    <property type="project" value="InterPro"/>
</dbReference>
<evidence type="ECO:0000256" key="4">
    <source>
        <dbReference type="PROSITE-ProRule" id="PRU00433"/>
    </source>
</evidence>
<dbReference type="EMBL" id="CP001472">
    <property type="protein sequence ID" value="ACO33840.1"/>
    <property type="molecule type" value="Genomic_DNA"/>
</dbReference>
<keyword evidence="2 4" id="KW-0479">Metal-binding</keyword>
<dbReference type="InParanoid" id="C1F199"/>
<keyword evidence="3 4" id="KW-0408">Iron</keyword>
<dbReference type="GO" id="GO:0046872">
    <property type="term" value="F:metal ion binding"/>
    <property type="evidence" value="ECO:0007669"/>
    <property type="project" value="UniProtKB-KW"/>
</dbReference>
<keyword evidence="7" id="KW-1185">Reference proteome</keyword>
<evidence type="ECO:0000256" key="1">
    <source>
        <dbReference type="ARBA" id="ARBA00022617"/>
    </source>
</evidence>
<reference evidence="6 7" key="1">
    <citation type="journal article" date="2009" name="Appl. Environ. Microbiol.">
        <title>Three genomes from the phylum Acidobacteria provide insight into the lifestyles of these microorganisms in soils.</title>
        <authorList>
            <person name="Ward N.L."/>
            <person name="Challacombe J.F."/>
            <person name="Janssen P.H."/>
            <person name="Henrissat B."/>
            <person name="Coutinho P.M."/>
            <person name="Wu M."/>
            <person name="Xie G."/>
            <person name="Haft D.H."/>
            <person name="Sait M."/>
            <person name="Badger J."/>
            <person name="Barabote R.D."/>
            <person name="Bradley B."/>
            <person name="Brettin T.S."/>
            <person name="Brinkac L.M."/>
            <person name="Bruce D."/>
            <person name="Creasy T."/>
            <person name="Daugherty S.C."/>
            <person name="Davidsen T.M."/>
            <person name="DeBoy R.T."/>
            <person name="Detter J.C."/>
            <person name="Dodson R.J."/>
            <person name="Durkin A.S."/>
            <person name="Ganapathy A."/>
            <person name="Gwinn-Giglio M."/>
            <person name="Han C.S."/>
            <person name="Khouri H."/>
            <person name="Kiss H."/>
            <person name="Kothari S.P."/>
            <person name="Madupu R."/>
            <person name="Nelson K.E."/>
            <person name="Nelson W.C."/>
            <person name="Paulsen I."/>
            <person name="Penn K."/>
            <person name="Ren Q."/>
            <person name="Rosovitz M.J."/>
            <person name="Selengut J.D."/>
            <person name="Shrivastava S."/>
            <person name="Sullivan S.A."/>
            <person name="Tapia R."/>
            <person name="Thompson L.S."/>
            <person name="Watkins K.L."/>
            <person name="Yang Q."/>
            <person name="Yu C."/>
            <person name="Zafar N."/>
            <person name="Zhou L."/>
            <person name="Kuske C.R."/>
        </authorList>
    </citation>
    <scope>NUCLEOTIDE SEQUENCE [LARGE SCALE GENOMIC DNA]</scope>
    <source>
        <strain evidence="7">ATCC 51196 / DSM 11244 / BCRC 80197 / JCM 7670 / NBRC 15755 / NCIMB 13165 / 161</strain>
    </source>
</reference>
<dbReference type="InterPro" id="IPR036909">
    <property type="entry name" value="Cyt_c-like_dom_sf"/>
</dbReference>
<dbReference type="PROSITE" id="PS51007">
    <property type="entry name" value="CYTC"/>
    <property type="match status" value="1"/>
</dbReference>
<accession>C1F199</accession>
<dbReference type="STRING" id="240015.ACP_2403"/>
<evidence type="ECO:0000313" key="6">
    <source>
        <dbReference type="EMBL" id="ACO33840.1"/>
    </source>
</evidence>
<dbReference type="GO" id="GO:0009055">
    <property type="term" value="F:electron transfer activity"/>
    <property type="evidence" value="ECO:0007669"/>
    <property type="project" value="InterPro"/>
</dbReference>
<dbReference type="PANTHER" id="PTHR35008:SF9">
    <property type="entry name" value="CYTOCHROME C DOMAIN-CONTAINING PROTEIN"/>
    <property type="match status" value="1"/>
</dbReference>
<protein>
    <submittedName>
        <fullName evidence="6">Cytochrome c family protein</fullName>
    </submittedName>
</protein>
<evidence type="ECO:0000256" key="2">
    <source>
        <dbReference type="ARBA" id="ARBA00022723"/>
    </source>
</evidence>
<proteinExistence type="predicted"/>
<feature type="domain" description="Cytochrome c" evidence="5">
    <location>
        <begin position="184"/>
        <end position="265"/>
    </location>
</feature>
<dbReference type="RefSeq" id="WP_015897489.1">
    <property type="nucleotide sequence ID" value="NC_012483.1"/>
</dbReference>
<dbReference type="PANTHER" id="PTHR35008">
    <property type="entry name" value="BLL4482 PROTEIN-RELATED"/>
    <property type="match status" value="1"/>
</dbReference>
<dbReference type="AlphaFoldDB" id="C1F199"/>
<evidence type="ECO:0000313" key="7">
    <source>
        <dbReference type="Proteomes" id="UP000002207"/>
    </source>
</evidence>